<sequence>MSDIRKNTFSPESLETPPKSSGFPGFPEILKDFQRFSKQLSNIPRHRAYGSSGWYSQSNEDDDFFTSIEMEEDWDPVPPYPGRSQADVEKQLVAMRRYEHHTPTVMSHTSAGPRSRATESISQGTRGQQPPVTMETIPEGPTIESVNSEVRSNATPSSSNQNLSRRRRRAVEWHPSADVEEQEKASPKPEQGKPEEPLPDDIPNNKETLESPKPQLSPRKPILTSFVRDTPPHQTSRAADYDTGYTNPYQRDNRLGVGTSSYPHIPNKGKQRAEPEVSFNDRIPCHSKTVDLEEIDLEVQQGIIDSLIENERHKDMGTQPSVFKFQSGSFEKFFTPNASARQPLASPISVSLAGFESNSAAGSPPKATSIPVAMTSGGGGGGNDPPDAGDNPGHESDDGPDDDQGKQSSSHRNSPNPSNSDVTREDHVIVHKIGLVEMVEMVGMVGMVEMPLVFVPVIEGHQ</sequence>
<evidence type="ECO:0000313" key="3">
    <source>
        <dbReference type="Proteomes" id="UP001163846"/>
    </source>
</evidence>
<gene>
    <name evidence="2" type="ORF">F5878DRAFT_646863</name>
</gene>
<dbReference type="EMBL" id="MU806993">
    <property type="protein sequence ID" value="KAJ3832338.1"/>
    <property type="molecule type" value="Genomic_DNA"/>
</dbReference>
<dbReference type="AlphaFoldDB" id="A0AA38NXA1"/>
<feature type="region of interest" description="Disordered" evidence="1">
    <location>
        <begin position="98"/>
        <end position="281"/>
    </location>
</feature>
<feature type="compositionally biased region" description="Low complexity" evidence="1">
    <location>
        <begin position="408"/>
        <end position="420"/>
    </location>
</feature>
<feature type="compositionally biased region" description="Polar residues" evidence="1">
    <location>
        <begin position="144"/>
        <end position="163"/>
    </location>
</feature>
<feature type="compositionally biased region" description="Basic and acidic residues" evidence="1">
    <location>
        <begin position="170"/>
        <end position="196"/>
    </location>
</feature>
<feature type="region of interest" description="Disordered" evidence="1">
    <location>
        <begin position="1"/>
        <end position="27"/>
    </location>
</feature>
<reference evidence="2" key="1">
    <citation type="submission" date="2022-08" db="EMBL/GenBank/DDBJ databases">
        <authorList>
            <consortium name="DOE Joint Genome Institute"/>
            <person name="Min B."/>
            <person name="Riley R."/>
            <person name="Sierra-Patev S."/>
            <person name="Naranjo-Ortiz M."/>
            <person name="Looney B."/>
            <person name="Konkel Z."/>
            <person name="Slot J.C."/>
            <person name="Sakamoto Y."/>
            <person name="Steenwyk J.L."/>
            <person name="Rokas A."/>
            <person name="Carro J."/>
            <person name="Camarero S."/>
            <person name="Ferreira P."/>
            <person name="Molpeceres G."/>
            <person name="Ruiz-Duenas F.J."/>
            <person name="Serrano A."/>
            <person name="Henrissat B."/>
            <person name="Drula E."/>
            <person name="Hughes K.W."/>
            <person name="Mata J.L."/>
            <person name="Ishikawa N.K."/>
            <person name="Vargas-Isla R."/>
            <person name="Ushijima S."/>
            <person name="Smith C.A."/>
            <person name="Ahrendt S."/>
            <person name="Andreopoulos W."/>
            <person name="He G."/>
            <person name="Labutti K."/>
            <person name="Lipzen A."/>
            <person name="Ng V."/>
            <person name="Sandor L."/>
            <person name="Barry K."/>
            <person name="Martinez A.T."/>
            <person name="Xiao Y."/>
            <person name="Gibbons J.G."/>
            <person name="Terashima K."/>
            <person name="Hibbett D.S."/>
            <person name="Grigoriev I.V."/>
        </authorList>
    </citation>
    <scope>NUCLEOTIDE SEQUENCE</scope>
    <source>
        <strain evidence="2">TFB9207</strain>
    </source>
</reference>
<name>A0AA38NXA1_9AGAR</name>
<feature type="region of interest" description="Disordered" evidence="1">
    <location>
        <begin position="357"/>
        <end position="425"/>
    </location>
</feature>
<keyword evidence="3" id="KW-1185">Reference proteome</keyword>
<accession>A0AA38NXA1</accession>
<organism evidence="2 3">
    <name type="scientific">Lentinula raphanica</name>
    <dbReference type="NCBI Taxonomy" id="153919"/>
    <lineage>
        <taxon>Eukaryota</taxon>
        <taxon>Fungi</taxon>
        <taxon>Dikarya</taxon>
        <taxon>Basidiomycota</taxon>
        <taxon>Agaricomycotina</taxon>
        <taxon>Agaricomycetes</taxon>
        <taxon>Agaricomycetidae</taxon>
        <taxon>Agaricales</taxon>
        <taxon>Marasmiineae</taxon>
        <taxon>Omphalotaceae</taxon>
        <taxon>Lentinula</taxon>
    </lineage>
</organism>
<protein>
    <submittedName>
        <fullName evidence="2">Uncharacterized protein</fullName>
    </submittedName>
</protein>
<evidence type="ECO:0000313" key="2">
    <source>
        <dbReference type="EMBL" id="KAJ3832338.1"/>
    </source>
</evidence>
<feature type="compositionally biased region" description="Polar residues" evidence="1">
    <location>
        <begin position="104"/>
        <end position="131"/>
    </location>
</feature>
<dbReference type="Proteomes" id="UP001163846">
    <property type="component" value="Unassembled WGS sequence"/>
</dbReference>
<comment type="caution">
    <text evidence="2">The sequence shown here is derived from an EMBL/GenBank/DDBJ whole genome shotgun (WGS) entry which is preliminary data.</text>
</comment>
<proteinExistence type="predicted"/>
<evidence type="ECO:0000256" key="1">
    <source>
        <dbReference type="SAM" id="MobiDB-lite"/>
    </source>
</evidence>